<evidence type="ECO:0000313" key="5">
    <source>
        <dbReference type="Proteomes" id="UP001314229"/>
    </source>
</evidence>
<protein>
    <submittedName>
        <fullName evidence="4">Cd7 antigen-like</fullName>
    </submittedName>
</protein>
<keyword evidence="1" id="KW-0472">Membrane</keyword>
<keyword evidence="5" id="KW-1185">Reference proteome</keyword>
<organism evidence="4 5">
    <name type="scientific">Scomber scombrus</name>
    <name type="common">Atlantic mackerel</name>
    <name type="synonym">Scomber vernalis</name>
    <dbReference type="NCBI Taxonomy" id="13677"/>
    <lineage>
        <taxon>Eukaryota</taxon>
        <taxon>Metazoa</taxon>
        <taxon>Chordata</taxon>
        <taxon>Craniata</taxon>
        <taxon>Vertebrata</taxon>
        <taxon>Euteleostomi</taxon>
        <taxon>Actinopterygii</taxon>
        <taxon>Neopterygii</taxon>
        <taxon>Teleostei</taxon>
        <taxon>Neoteleostei</taxon>
        <taxon>Acanthomorphata</taxon>
        <taxon>Pelagiaria</taxon>
        <taxon>Scombriformes</taxon>
        <taxon>Scombridae</taxon>
        <taxon>Scomber</taxon>
    </lineage>
</organism>
<name>A0AAV1N279_SCOSC</name>
<dbReference type="GO" id="GO:0016020">
    <property type="term" value="C:membrane"/>
    <property type="evidence" value="ECO:0007669"/>
    <property type="project" value="InterPro"/>
</dbReference>
<reference evidence="4 5" key="1">
    <citation type="submission" date="2024-01" db="EMBL/GenBank/DDBJ databases">
        <authorList>
            <person name="Alioto T."/>
            <person name="Alioto T."/>
            <person name="Gomez Garrido J."/>
        </authorList>
    </citation>
    <scope>NUCLEOTIDE SEQUENCE [LARGE SCALE GENOMIC DNA]</scope>
</reference>
<feature type="chain" id="PRO_5043572793" evidence="2">
    <location>
        <begin position="24"/>
        <end position="244"/>
    </location>
</feature>
<gene>
    <name evidence="4" type="ORF">FSCOSCO3_A027535</name>
</gene>
<feature type="transmembrane region" description="Helical" evidence="1">
    <location>
        <begin position="150"/>
        <end position="173"/>
    </location>
</feature>
<dbReference type="PANTHER" id="PTHR15343:SF0">
    <property type="entry name" value="T-CELL ANTIGEN CD7"/>
    <property type="match status" value="1"/>
</dbReference>
<dbReference type="GO" id="GO:0002250">
    <property type="term" value="P:adaptive immune response"/>
    <property type="evidence" value="ECO:0007669"/>
    <property type="project" value="InterPro"/>
</dbReference>
<dbReference type="SMART" id="SM00409">
    <property type="entry name" value="IG"/>
    <property type="match status" value="1"/>
</dbReference>
<evidence type="ECO:0000259" key="3">
    <source>
        <dbReference type="SMART" id="SM00409"/>
    </source>
</evidence>
<dbReference type="InterPro" id="IPR036179">
    <property type="entry name" value="Ig-like_dom_sf"/>
</dbReference>
<dbReference type="Proteomes" id="UP001314229">
    <property type="component" value="Unassembled WGS sequence"/>
</dbReference>
<feature type="signal peptide" evidence="2">
    <location>
        <begin position="1"/>
        <end position="23"/>
    </location>
</feature>
<dbReference type="GO" id="GO:0038023">
    <property type="term" value="F:signaling receptor activity"/>
    <property type="evidence" value="ECO:0007669"/>
    <property type="project" value="InterPro"/>
</dbReference>
<comment type="caution">
    <text evidence="4">The sequence shown here is derived from an EMBL/GenBank/DDBJ whole genome shotgun (WGS) entry which is preliminary data.</text>
</comment>
<keyword evidence="2" id="KW-0732">Signal</keyword>
<dbReference type="EMBL" id="CAWUFR010000013">
    <property type="protein sequence ID" value="CAK6953421.1"/>
    <property type="molecule type" value="Genomic_DNA"/>
</dbReference>
<keyword evidence="1" id="KW-1133">Transmembrane helix</keyword>
<dbReference type="PANTHER" id="PTHR15343">
    <property type="entry name" value="CD7"/>
    <property type="match status" value="1"/>
</dbReference>
<dbReference type="Gene3D" id="2.60.40.10">
    <property type="entry name" value="Immunoglobulins"/>
    <property type="match status" value="1"/>
</dbReference>
<dbReference type="AlphaFoldDB" id="A0AAV1N279"/>
<proteinExistence type="predicted"/>
<dbReference type="SUPFAM" id="SSF48726">
    <property type="entry name" value="Immunoglobulin"/>
    <property type="match status" value="1"/>
</dbReference>
<keyword evidence="1" id="KW-0812">Transmembrane</keyword>
<sequence>MSGIQYLVCLWILLITQSRFVRSDIQFIEKHEGDSVVFPCAIEQRNPAPFGVYLKRSWLVPNEILFMHTGEDFKMKYDHDKSRTIVSGDPINHTLNVTISELTTKDTDRYYCEFIVENPSSEDEHIPGKTEFFLLVTAGDDCSCSSSSTLLYALSSAVVVLLLTIVFVGICLCKLRPSVKPNRQAPIYEDMAGFKDLKSSTKLAPNHLEDTVSVYNNTSVKKSCPENHYESPTGALCPRNETQT</sequence>
<evidence type="ECO:0000256" key="1">
    <source>
        <dbReference type="SAM" id="Phobius"/>
    </source>
</evidence>
<dbReference type="InterPro" id="IPR039090">
    <property type="entry name" value="CD7"/>
</dbReference>
<feature type="domain" description="Immunoglobulin" evidence="3">
    <location>
        <begin position="25"/>
        <end position="137"/>
    </location>
</feature>
<accession>A0AAV1N279</accession>
<dbReference type="InterPro" id="IPR013783">
    <property type="entry name" value="Ig-like_fold"/>
</dbReference>
<evidence type="ECO:0000313" key="4">
    <source>
        <dbReference type="EMBL" id="CAK6953421.1"/>
    </source>
</evidence>
<dbReference type="InterPro" id="IPR003599">
    <property type="entry name" value="Ig_sub"/>
</dbReference>
<evidence type="ECO:0000256" key="2">
    <source>
        <dbReference type="SAM" id="SignalP"/>
    </source>
</evidence>